<dbReference type="EMBL" id="CM039427">
    <property type="protein sequence ID" value="KAI4355140.1"/>
    <property type="molecule type" value="Genomic_DNA"/>
</dbReference>
<sequence>MNITLSASKQWKLRCCGSRQHLIPFTHSSLYRNNSTECDPPSHDGESIVAQVVELLQAPENDWKTDQLHQLLFTGSTPVPRDFLRITLQLGSSSRALNFLEYIRANTPSEQYPSLSSVFQGVLELANREPNSGTKLLEFYRKSKEHQVPLSAKSATLLVESLGKARMVDELLLLFNELDPSSKNTRVCNTVVGTLLRLGRTDDALQVLEEMLKPNSEFHPNVVTGDVVFAELVKRQRSGRSFTEEEIVSLVVKLGEHSVFPDTFKLTQLITKLCGNRKNGLAWDLLHVIMKLGRVVEAASCNALLTGLGRDRDFPKMNELLAKMKEMEIQPNVVTFGILINHLCKSRRIDEALDVFVKMRGKGESNLVCIEPDVIIFNTLIDGLCKVGRQDDGLSLLEEMKKKNEHKANTVSYNCLIDGFCKVGDIDKALELFNQMNEEEVQQNVVTFNTLIDGMCKHGRVHSAVHFFNEMQSKGLKGNAITYTMLISAFCNVNNIDKAMQYFDEMLNSGCFLDAIAYYSLICGLSLAGRMDDASFVVSKMKEAGFCLDLASYNVLISGFCKKKKLEKVQEMLEEMEQNGVKPDTVTYNTLVSYLGKARNFALAVKVMRKMTKEGHAPSVVTYGSLINAYCLNGNVDEAMKIFRDMSSTSKVPPNTVIYNILIDSLCKNEDVERAVSLMDDMRAKGVKPNTTTYNAIFKGIRDKNMLQKAFQLMNRMVEDACNPDYITMEILTEWLSAVGEVGKLKQFVRGHEVPSLAGVDGLKRRGKDQARP</sequence>
<gene>
    <name evidence="1" type="ORF">L6164_003940</name>
</gene>
<dbReference type="Proteomes" id="UP000828941">
    <property type="component" value="Chromosome 2"/>
</dbReference>
<keyword evidence="2" id="KW-1185">Reference proteome</keyword>
<evidence type="ECO:0000313" key="1">
    <source>
        <dbReference type="EMBL" id="KAI4355140.1"/>
    </source>
</evidence>
<evidence type="ECO:0000313" key="2">
    <source>
        <dbReference type="Proteomes" id="UP000828941"/>
    </source>
</evidence>
<protein>
    <submittedName>
        <fullName evidence="1">Uncharacterized protein</fullName>
    </submittedName>
</protein>
<proteinExistence type="predicted"/>
<comment type="caution">
    <text evidence="1">The sequence shown here is derived from an EMBL/GenBank/DDBJ whole genome shotgun (WGS) entry which is preliminary data.</text>
</comment>
<name>A0ACB9Q3G4_BAUVA</name>
<organism evidence="1 2">
    <name type="scientific">Bauhinia variegata</name>
    <name type="common">Purple orchid tree</name>
    <name type="synonym">Phanera variegata</name>
    <dbReference type="NCBI Taxonomy" id="167791"/>
    <lineage>
        <taxon>Eukaryota</taxon>
        <taxon>Viridiplantae</taxon>
        <taxon>Streptophyta</taxon>
        <taxon>Embryophyta</taxon>
        <taxon>Tracheophyta</taxon>
        <taxon>Spermatophyta</taxon>
        <taxon>Magnoliopsida</taxon>
        <taxon>eudicotyledons</taxon>
        <taxon>Gunneridae</taxon>
        <taxon>Pentapetalae</taxon>
        <taxon>rosids</taxon>
        <taxon>fabids</taxon>
        <taxon>Fabales</taxon>
        <taxon>Fabaceae</taxon>
        <taxon>Cercidoideae</taxon>
        <taxon>Cercideae</taxon>
        <taxon>Bauhiniinae</taxon>
        <taxon>Bauhinia</taxon>
    </lineage>
</organism>
<accession>A0ACB9Q3G4</accession>
<reference evidence="1 2" key="1">
    <citation type="journal article" date="2022" name="DNA Res.">
        <title>Chromosomal-level genome assembly of the orchid tree Bauhinia variegata (Leguminosae; Cercidoideae) supports the allotetraploid origin hypothesis of Bauhinia.</title>
        <authorList>
            <person name="Zhong Y."/>
            <person name="Chen Y."/>
            <person name="Zheng D."/>
            <person name="Pang J."/>
            <person name="Liu Y."/>
            <person name="Luo S."/>
            <person name="Meng S."/>
            <person name="Qian L."/>
            <person name="Wei D."/>
            <person name="Dai S."/>
            <person name="Zhou R."/>
        </authorList>
    </citation>
    <scope>NUCLEOTIDE SEQUENCE [LARGE SCALE GENOMIC DNA]</scope>
    <source>
        <strain evidence="1">BV-YZ2020</strain>
    </source>
</reference>